<evidence type="ECO:0000256" key="1">
    <source>
        <dbReference type="SAM" id="MobiDB-lite"/>
    </source>
</evidence>
<feature type="domain" description="HNH nuclease" evidence="2">
    <location>
        <begin position="337"/>
        <end position="389"/>
    </location>
</feature>
<evidence type="ECO:0000259" key="2">
    <source>
        <dbReference type="SMART" id="SM00507"/>
    </source>
</evidence>
<dbReference type="Proteomes" id="UP001190336">
    <property type="component" value="Chromosome"/>
</dbReference>
<dbReference type="EMBL" id="OY726394">
    <property type="protein sequence ID" value="CAJ1504643.1"/>
    <property type="molecule type" value="Genomic_DNA"/>
</dbReference>
<accession>A0ABM9LTY4</accession>
<evidence type="ECO:0000313" key="4">
    <source>
        <dbReference type="Proteomes" id="UP001190336"/>
    </source>
</evidence>
<gene>
    <name evidence="3" type="ORF">MU0083_003488</name>
</gene>
<dbReference type="CDD" id="cd00085">
    <property type="entry name" value="HNHc"/>
    <property type="match status" value="1"/>
</dbReference>
<keyword evidence="4" id="KW-1185">Reference proteome</keyword>
<sequence>MDATDLEAFVDRLIGDLTPACGVQRGLSALLNDPRRDFDEQPLLAALRAAVTLGNLIDHLIASAVAAAERLGIPARKHLRSGADLLIGLGVAPAVAYRSARVGRAAPQLAALTRAQRLGAVGIEFADAVGVGIGHVADRVGLSDDEVARLVTKLMIETTPAAVGRKARAIAIAAAPTAPCEGSVPVAEDAALNEMTLTHDRDGRIKASFDLDVLTGEELHAALDPLCRPVPAPDGSSDPRTTARRRADGFGQLIRDYLSGSGRPQSGGVLPHVTLVRPTPAATVAGTPPVDMLGFTGPVSIPTAELISCDATVDAVHVDAHGAPLDVGRSQRLFPPKIRKALTVRDQGCAFPGCGRPASWCDAHHIRPWTADGVTSLDNGVLLCRRHHTVIHHDGWQVYLGADRHPWFIPPPDPKHPRRKSDHLRAHARRTLTPLLTAA</sequence>
<dbReference type="InterPro" id="IPR003615">
    <property type="entry name" value="HNH_nuc"/>
</dbReference>
<evidence type="ECO:0000313" key="3">
    <source>
        <dbReference type="EMBL" id="CAJ1504643.1"/>
    </source>
</evidence>
<dbReference type="RefSeq" id="WP_308474179.1">
    <property type="nucleotide sequence ID" value="NZ_OY726394.1"/>
</dbReference>
<dbReference type="Pfam" id="PF13391">
    <property type="entry name" value="HNH_2"/>
    <property type="match status" value="1"/>
</dbReference>
<dbReference type="Gene3D" id="1.10.30.50">
    <property type="match status" value="1"/>
</dbReference>
<name>A0ABM9LTY4_9MYCO</name>
<organism evidence="3 4">
    <name type="scientific">[Mycobacterium] kokjensenii</name>
    <dbReference type="NCBI Taxonomy" id="3064287"/>
    <lineage>
        <taxon>Bacteria</taxon>
        <taxon>Bacillati</taxon>
        <taxon>Actinomycetota</taxon>
        <taxon>Actinomycetes</taxon>
        <taxon>Mycobacteriales</taxon>
        <taxon>Mycobacteriaceae</taxon>
        <taxon>Mycolicibacter</taxon>
    </lineage>
</organism>
<dbReference type="SMART" id="SM00507">
    <property type="entry name" value="HNHc"/>
    <property type="match status" value="1"/>
</dbReference>
<reference evidence="3 4" key="1">
    <citation type="submission" date="2023-08" db="EMBL/GenBank/DDBJ databases">
        <authorList>
            <person name="Folkvardsen B D."/>
            <person name="Norman A."/>
        </authorList>
    </citation>
    <scope>NUCLEOTIDE SEQUENCE [LARGE SCALE GENOMIC DNA]</scope>
    <source>
        <strain evidence="3 4">Mu0083</strain>
    </source>
</reference>
<protein>
    <submittedName>
        <fullName evidence="3">DUF222 domain-containing protein</fullName>
    </submittedName>
</protein>
<dbReference type="InterPro" id="IPR003870">
    <property type="entry name" value="DUF222"/>
</dbReference>
<proteinExistence type="predicted"/>
<feature type="region of interest" description="Disordered" evidence="1">
    <location>
        <begin position="225"/>
        <end position="245"/>
    </location>
</feature>
<dbReference type="Pfam" id="PF02720">
    <property type="entry name" value="DUF222"/>
    <property type="match status" value="1"/>
</dbReference>